<dbReference type="EMBL" id="GBRH01271829">
    <property type="protein sequence ID" value="JAD26066.1"/>
    <property type="molecule type" value="Transcribed_RNA"/>
</dbReference>
<protein>
    <submittedName>
        <fullName evidence="1">Uncharacterized protein</fullName>
    </submittedName>
</protein>
<proteinExistence type="predicted"/>
<reference evidence="1" key="1">
    <citation type="submission" date="2014-09" db="EMBL/GenBank/DDBJ databases">
        <authorList>
            <person name="Magalhaes I.L.F."/>
            <person name="Oliveira U."/>
            <person name="Santos F.R."/>
            <person name="Vidigal T.H.D.A."/>
            <person name="Brescovit A.D."/>
            <person name="Santos A.J."/>
        </authorList>
    </citation>
    <scope>NUCLEOTIDE SEQUENCE</scope>
    <source>
        <tissue evidence="1">Shoot tissue taken approximately 20 cm above the soil surface</tissue>
    </source>
</reference>
<organism evidence="1">
    <name type="scientific">Arundo donax</name>
    <name type="common">Giant reed</name>
    <name type="synonym">Donax arundinaceus</name>
    <dbReference type="NCBI Taxonomy" id="35708"/>
    <lineage>
        <taxon>Eukaryota</taxon>
        <taxon>Viridiplantae</taxon>
        <taxon>Streptophyta</taxon>
        <taxon>Embryophyta</taxon>
        <taxon>Tracheophyta</taxon>
        <taxon>Spermatophyta</taxon>
        <taxon>Magnoliopsida</taxon>
        <taxon>Liliopsida</taxon>
        <taxon>Poales</taxon>
        <taxon>Poaceae</taxon>
        <taxon>PACMAD clade</taxon>
        <taxon>Arundinoideae</taxon>
        <taxon>Arundineae</taxon>
        <taxon>Arundo</taxon>
    </lineage>
</organism>
<sequence>MCLLCFKMSAIAVFHPKNMVFADLFFKSVVILLLPPHINNVS</sequence>
<name>A0A0A8YJ55_ARUDO</name>
<evidence type="ECO:0000313" key="1">
    <source>
        <dbReference type="EMBL" id="JAD26066.1"/>
    </source>
</evidence>
<accession>A0A0A8YJ55</accession>
<dbReference type="AlphaFoldDB" id="A0A0A8YJ55"/>
<reference evidence="1" key="2">
    <citation type="journal article" date="2015" name="Data Brief">
        <title>Shoot transcriptome of the giant reed, Arundo donax.</title>
        <authorList>
            <person name="Barrero R.A."/>
            <person name="Guerrero F.D."/>
            <person name="Moolhuijzen P."/>
            <person name="Goolsby J.A."/>
            <person name="Tidwell J."/>
            <person name="Bellgard S.E."/>
            <person name="Bellgard M.I."/>
        </authorList>
    </citation>
    <scope>NUCLEOTIDE SEQUENCE</scope>
    <source>
        <tissue evidence="1">Shoot tissue taken approximately 20 cm above the soil surface</tissue>
    </source>
</reference>